<organism evidence="1 2">
    <name type="scientific">Candidatus Protofrankia californiensis</name>
    <dbReference type="NCBI Taxonomy" id="1839754"/>
    <lineage>
        <taxon>Bacteria</taxon>
        <taxon>Bacillati</taxon>
        <taxon>Actinomycetota</taxon>
        <taxon>Actinomycetes</taxon>
        <taxon>Frankiales</taxon>
        <taxon>Frankiaceae</taxon>
        <taxon>Protofrankia</taxon>
    </lineage>
</organism>
<reference evidence="2" key="1">
    <citation type="submission" date="2016-02" db="EMBL/GenBank/DDBJ databases">
        <authorList>
            <person name="Wibberg D."/>
        </authorList>
    </citation>
    <scope>NUCLEOTIDE SEQUENCE [LARGE SCALE GENOMIC DNA]</scope>
</reference>
<dbReference type="AlphaFoldDB" id="A0A1C3PFR9"/>
<name>A0A1C3PFR9_9ACTN</name>
<accession>A0A1C3PFR9</accession>
<proteinExistence type="predicted"/>
<sequence>MTQEEGGVTYDTGALLAAEAGDREMWALHRRILEREVRPVIPAPVLTQAWRGGPQPLLSRLLKGCDVEPLSEETARAVGALLARAGTSDIVYATVVLNAASTDRSILTSDAPNLRALVEAHGTKVGIHPV</sequence>
<dbReference type="EMBL" id="FLUV01002406">
    <property type="protein sequence ID" value="SBW28664.1"/>
    <property type="molecule type" value="Genomic_DNA"/>
</dbReference>
<gene>
    <name evidence="1" type="ORF">FDG2_5831</name>
</gene>
<evidence type="ECO:0000313" key="2">
    <source>
        <dbReference type="Proteomes" id="UP000199013"/>
    </source>
</evidence>
<dbReference type="Proteomes" id="UP000199013">
    <property type="component" value="Unassembled WGS sequence"/>
</dbReference>
<protein>
    <submittedName>
        <fullName evidence="1">PilT protein domain-containing protein</fullName>
    </submittedName>
</protein>
<evidence type="ECO:0000313" key="1">
    <source>
        <dbReference type="EMBL" id="SBW28664.1"/>
    </source>
</evidence>
<keyword evidence="2" id="KW-1185">Reference proteome</keyword>